<organism evidence="9 10">
    <name type="scientific">Pseudonocardia alaniniphila</name>
    <dbReference type="NCBI Taxonomy" id="75291"/>
    <lineage>
        <taxon>Bacteria</taxon>
        <taxon>Bacillati</taxon>
        <taxon>Actinomycetota</taxon>
        <taxon>Actinomycetes</taxon>
        <taxon>Pseudonocardiales</taxon>
        <taxon>Pseudonocardiaceae</taxon>
        <taxon>Pseudonocardia</taxon>
    </lineage>
</organism>
<dbReference type="InterPro" id="IPR035906">
    <property type="entry name" value="MetI-like_sf"/>
</dbReference>
<keyword evidence="5 7" id="KW-1133">Transmembrane helix</keyword>
<evidence type="ECO:0000256" key="5">
    <source>
        <dbReference type="ARBA" id="ARBA00022989"/>
    </source>
</evidence>
<keyword evidence="3" id="KW-1003">Cell membrane</keyword>
<dbReference type="PANTHER" id="PTHR30193">
    <property type="entry name" value="ABC TRANSPORTER PERMEASE PROTEIN"/>
    <property type="match status" value="1"/>
</dbReference>
<evidence type="ECO:0000256" key="3">
    <source>
        <dbReference type="ARBA" id="ARBA00022475"/>
    </source>
</evidence>
<feature type="transmembrane region" description="Helical" evidence="7">
    <location>
        <begin position="12"/>
        <end position="33"/>
    </location>
</feature>
<feature type="transmembrane region" description="Helical" evidence="7">
    <location>
        <begin position="268"/>
        <end position="288"/>
    </location>
</feature>
<dbReference type="Pfam" id="PF00528">
    <property type="entry name" value="BPD_transp_1"/>
    <property type="match status" value="1"/>
</dbReference>
<evidence type="ECO:0000256" key="6">
    <source>
        <dbReference type="ARBA" id="ARBA00023136"/>
    </source>
</evidence>
<proteinExistence type="inferred from homology"/>
<comment type="caution">
    <text evidence="9">The sequence shown here is derived from an EMBL/GenBank/DDBJ whole genome shotgun (WGS) entry which is preliminary data.</text>
</comment>
<dbReference type="InterPro" id="IPR051393">
    <property type="entry name" value="ABC_transporter_permease"/>
</dbReference>
<feature type="transmembrane region" description="Helical" evidence="7">
    <location>
        <begin position="73"/>
        <end position="98"/>
    </location>
</feature>
<evidence type="ECO:0000256" key="1">
    <source>
        <dbReference type="ARBA" id="ARBA00004651"/>
    </source>
</evidence>
<dbReference type="CDD" id="cd06261">
    <property type="entry name" value="TM_PBP2"/>
    <property type="match status" value="1"/>
</dbReference>
<evidence type="ECO:0000313" key="10">
    <source>
        <dbReference type="Proteomes" id="UP001299970"/>
    </source>
</evidence>
<evidence type="ECO:0000313" key="9">
    <source>
        <dbReference type="EMBL" id="MCH6165530.1"/>
    </source>
</evidence>
<reference evidence="9 10" key="1">
    <citation type="submission" date="2022-03" db="EMBL/GenBank/DDBJ databases">
        <title>Pseudonocardia alaer sp. nov., a novel actinomycete isolated from reed forest soil.</title>
        <authorList>
            <person name="Wang L."/>
        </authorList>
    </citation>
    <scope>NUCLEOTIDE SEQUENCE [LARGE SCALE GENOMIC DNA]</scope>
    <source>
        <strain evidence="9 10">Y-16303</strain>
    </source>
</reference>
<evidence type="ECO:0000256" key="2">
    <source>
        <dbReference type="ARBA" id="ARBA00022448"/>
    </source>
</evidence>
<keyword evidence="6 7" id="KW-0472">Membrane</keyword>
<dbReference type="InterPro" id="IPR000515">
    <property type="entry name" value="MetI-like"/>
</dbReference>
<accession>A0ABS9TAG2</accession>
<dbReference type="PROSITE" id="PS50928">
    <property type="entry name" value="ABC_TM1"/>
    <property type="match status" value="1"/>
</dbReference>
<protein>
    <submittedName>
        <fullName evidence="9">Sugar ABC transporter permease</fullName>
    </submittedName>
</protein>
<feature type="transmembrane region" description="Helical" evidence="7">
    <location>
        <begin position="160"/>
        <end position="185"/>
    </location>
</feature>
<gene>
    <name evidence="9" type="ORF">MMF94_07540</name>
</gene>
<comment type="similarity">
    <text evidence="7">Belongs to the binding-protein-dependent transport system permease family.</text>
</comment>
<dbReference type="SUPFAM" id="SSF161098">
    <property type="entry name" value="MetI-like"/>
    <property type="match status" value="1"/>
</dbReference>
<evidence type="ECO:0000259" key="8">
    <source>
        <dbReference type="PROSITE" id="PS50928"/>
    </source>
</evidence>
<comment type="subcellular location">
    <subcellularLocation>
        <location evidence="1 7">Cell membrane</location>
        <topology evidence="1 7">Multi-pass membrane protein</topology>
    </subcellularLocation>
</comment>
<keyword evidence="2 7" id="KW-0813">Transport</keyword>
<feature type="domain" description="ABC transmembrane type-1" evidence="8">
    <location>
        <begin position="74"/>
        <end position="289"/>
    </location>
</feature>
<sequence>MLGNVPTPLSRNRFAGPLLMAPCLVLLALFAYWPTAQSGYLSVHGSDLLGRPTRFVGAENFERLGSDPELRRVILTTVLIAVLATALATGAGLAAALLMRGAAPRGGRVASLVLSLPFAYSTAAVSATFAGLFAPAVGILDRTLALAGIAGPNWLASPVAAIAAIVITTAWYEFGFTFLVLVAAISRLDREVLEAAALDGAGEVRTAFSIVVPALRPSLLFLVVTQTVSGLQIFTQVQVLTGGGPSDATHTLVFELYQRAFGGGSPQYGTASALALLLLVLVVLATAAQFRLARERS</sequence>
<keyword evidence="10" id="KW-1185">Reference proteome</keyword>
<dbReference type="Proteomes" id="UP001299970">
    <property type="component" value="Unassembled WGS sequence"/>
</dbReference>
<dbReference type="EMBL" id="JAKXMK010000006">
    <property type="protein sequence ID" value="MCH6165530.1"/>
    <property type="molecule type" value="Genomic_DNA"/>
</dbReference>
<dbReference type="Gene3D" id="1.10.3720.10">
    <property type="entry name" value="MetI-like"/>
    <property type="match status" value="1"/>
</dbReference>
<dbReference type="RefSeq" id="WP_241035564.1">
    <property type="nucleotide sequence ID" value="NZ_BAAAJF010000024.1"/>
</dbReference>
<evidence type="ECO:0000256" key="4">
    <source>
        <dbReference type="ARBA" id="ARBA00022692"/>
    </source>
</evidence>
<keyword evidence="4 7" id="KW-0812">Transmembrane</keyword>
<dbReference type="PANTHER" id="PTHR30193:SF37">
    <property type="entry name" value="INNER MEMBRANE ABC TRANSPORTER PERMEASE PROTEIN YCJO"/>
    <property type="match status" value="1"/>
</dbReference>
<evidence type="ECO:0000256" key="7">
    <source>
        <dbReference type="RuleBase" id="RU363032"/>
    </source>
</evidence>
<feature type="transmembrane region" description="Helical" evidence="7">
    <location>
        <begin position="118"/>
        <end position="140"/>
    </location>
</feature>
<name>A0ABS9TAG2_9PSEU</name>